<dbReference type="EMBL" id="WWBZ02000033">
    <property type="protein sequence ID" value="KAF4307012.1"/>
    <property type="molecule type" value="Genomic_DNA"/>
</dbReference>
<dbReference type="Pfam" id="PF08386">
    <property type="entry name" value="Abhydrolase_4"/>
    <property type="match status" value="1"/>
</dbReference>
<keyword evidence="3" id="KW-1185">Reference proteome</keyword>
<gene>
    <name evidence="2" type="ORF">GTA08_BOTSDO06072</name>
</gene>
<dbReference type="InterPro" id="IPR013595">
    <property type="entry name" value="Pept_S33_TAP-like_C"/>
</dbReference>
<dbReference type="OrthoDB" id="425534at2759"/>
<accession>A0A8H4IV95</accession>
<name>A0A8H4IV95_9PEZI</name>
<dbReference type="AlphaFoldDB" id="A0A8H4IV95"/>
<proteinExistence type="predicted"/>
<feature type="domain" description="Peptidase S33 tripeptidyl aminopeptidase-like C-terminal" evidence="1">
    <location>
        <begin position="152"/>
        <end position="220"/>
    </location>
</feature>
<reference evidence="2" key="1">
    <citation type="submission" date="2020-04" db="EMBL/GenBank/DDBJ databases">
        <title>Genome Assembly and Annotation of Botryosphaeria dothidea sdau 11-99, a Latent Pathogen of Apple Fruit Ring Rot in China.</title>
        <authorList>
            <person name="Yu C."/>
            <person name="Diao Y."/>
            <person name="Lu Q."/>
            <person name="Zhao J."/>
            <person name="Cui S."/>
            <person name="Peng C."/>
            <person name="He B."/>
            <person name="Liu H."/>
        </authorList>
    </citation>
    <scope>NUCLEOTIDE SEQUENCE [LARGE SCALE GENOMIC DNA]</scope>
    <source>
        <strain evidence="2">Sdau11-99</strain>
    </source>
</reference>
<protein>
    <recommendedName>
        <fullName evidence="1">Peptidase S33 tripeptidyl aminopeptidase-like C-terminal domain-containing protein</fullName>
    </recommendedName>
</protein>
<evidence type="ECO:0000259" key="1">
    <source>
        <dbReference type="Pfam" id="PF08386"/>
    </source>
</evidence>
<sequence length="244" mass="26396">MYTDTDKTFAGVLSACVSAGPSRCALARANATAASLEKDIFSLFERLKHRPVTIAGLLIDHTLVRSFVLLSLYDIEAYPALMALLDALLRDDLAALAALMAGGFASAGNDAEKGIQCGDKGGNVSAAADPARNGFDETALPVMEAVNVRSRVAGDSAAFFLATCGRWRTQVRERYAGGFTQKTRNPMLVIGNTHDLVTPFESARNVSEGFEGSVLLKHDEFKQPRLTYSINHAITHYKRMTTYD</sequence>
<evidence type="ECO:0000313" key="2">
    <source>
        <dbReference type="EMBL" id="KAF4307012.1"/>
    </source>
</evidence>
<dbReference type="Proteomes" id="UP000572817">
    <property type="component" value="Unassembled WGS sequence"/>
</dbReference>
<comment type="caution">
    <text evidence="2">The sequence shown here is derived from an EMBL/GenBank/DDBJ whole genome shotgun (WGS) entry which is preliminary data.</text>
</comment>
<organism evidence="2 3">
    <name type="scientific">Botryosphaeria dothidea</name>
    <dbReference type="NCBI Taxonomy" id="55169"/>
    <lineage>
        <taxon>Eukaryota</taxon>
        <taxon>Fungi</taxon>
        <taxon>Dikarya</taxon>
        <taxon>Ascomycota</taxon>
        <taxon>Pezizomycotina</taxon>
        <taxon>Dothideomycetes</taxon>
        <taxon>Dothideomycetes incertae sedis</taxon>
        <taxon>Botryosphaeriales</taxon>
        <taxon>Botryosphaeriaceae</taxon>
        <taxon>Botryosphaeria</taxon>
    </lineage>
</organism>
<evidence type="ECO:0000313" key="3">
    <source>
        <dbReference type="Proteomes" id="UP000572817"/>
    </source>
</evidence>